<keyword evidence="2" id="KW-1185">Reference proteome</keyword>
<dbReference type="AlphaFoldDB" id="A0A2K8UH39"/>
<evidence type="ECO:0000313" key="1">
    <source>
        <dbReference type="EMBL" id="AUB84865.1"/>
    </source>
</evidence>
<sequence>MLAPLLTLHPLSSKAAESVWTSLQLHGFAAQAVLGTSDNRWFARYDGASFDFTEVGLNASLRPQPWLLLAGQVLARRAGEMYDGTPAIDFALADVSLLSTPRQRAGLRLGRIKNPLGLYNETRDVPFTHPGIFLPQVVYFDKVRNLVLSTDGAMLYGETDTALGTLSLNLQGGQAVIDTNVEWAYLGADFPGSLEPDGNSWLAGLWFNSRLERLRLGVSGVSTALRFDPSRHAGFTLGPGTTDIRYLILSAQYSAENWTLTSEYAREPLQWKGFGPYFPDLRITTEGYYVQGTWRPHPAIELLLNYQEGFADRTDRNGRAYAVASKGLSTASSRFSRILSVGIRWDINEHWMLRAEYQHHQGAFVLSPRENPDPGQLVEHWDLFAVQAVFRF</sequence>
<organism evidence="1 2">
    <name type="scientific">Candidatus Thiodictyon syntrophicum</name>
    <dbReference type="NCBI Taxonomy" id="1166950"/>
    <lineage>
        <taxon>Bacteria</taxon>
        <taxon>Pseudomonadati</taxon>
        <taxon>Pseudomonadota</taxon>
        <taxon>Gammaproteobacteria</taxon>
        <taxon>Chromatiales</taxon>
        <taxon>Chromatiaceae</taxon>
        <taxon>Thiodictyon</taxon>
    </lineage>
</organism>
<dbReference type="OrthoDB" id="106501at2"/>
<evidence type="ECO:0000313" key="2">
    <source>
        <dbReference type="Proteomes" id="UP000232638"/>
    </source>
</evidence>
<reference evidence="1 2" key="1">
    <citation type="submission" date="2017-03" db="EMBL/GenBank/DDBJ databases">
        <title>Complete genome sequence of Candidatus 'Thiodictyon syntrophicum' sp. nov. strain Cad16T, a photolithoautotroph purple sulfur bacterium isolated from an alpine meromictic lake.</title>
        <authorList>
            <person name="Luedin S.M."/>
            <person name="Pothier J.F."/>
            <person name="Danza F."/>
            <person name="Storelli N."/>
            <person name="Wittwer M."/>
            <person name="Tonolla M."/>
        </authorList>
    </citation>
    <scope>NUCLEOTIDE SEQUENCE [LARGE SCALE GENOMIC DNA]</scope>
    <source>
        <strain evidence="1 2">Cad16T</strain>
    </source>
</reference>
<dbReference type="Gene3D" id="2.40.160.10">
    <property type="entry name" value="Porin"/>
    <property type="match status" value="1"/>
</dbReference>
<proteinExistence type="predicted"/>
<protein>
    <recommendedName>
        <fullName evidence="3">Porin domain-containing protein</fullName>
    </recommendedName>
</protein>
<name>A0A2K8UH39_9GAMM</name>
<gene>
    <name evidence="1" type="ORF">THSYN_20700</name>
</gene>
<dbReference type="EMBL" id="CP020370">
    <property type="protein sequence ID" value="AUB84865.1"/>
    <property type="molecule type" value="Genomic_DNA"/>
</dbReference>
<dbReference type="Proteomes" id="UP000232638">
    <property type="component" value="Chromosome"/>
</dbReference>
<dbReference type="InterPro" id="IPR023614">
    <property type="entry name" value="Porin_dom_sf"/>
</dbReference>
<evidence type="ECO:0008006" key="3">
    <source>
        <dbReference type="Google" id="ProtNLM"/>
    </source>
</evidence>
<accession>A0A2K8UH39</accession>
<dbReference type="KEGG" id="tsy:THSYN_20700"/>
<dbReference type="SUPFAM" id="SSF56935">
    <property type="entry name" value="Porins"/>
    <property type="match status" value="1"/>
</dbReference>